<evidence type="ECO:0000313" key="1">
    <source>
        <dbReference type="EMBL" id="CAB4130418.1"/>
    </source>
</evidence>
<accession>A0A6J5L725</accession>
<name>A0A6J5L725_9CAUD</name>
<proteinExistence type="predicted"/>
<protein>
    <submittedName>
        <fullName evidence="1">Uncharacterized protein</fullName>
    </submittedName>
</protein>
<sequence>MSAMSDYLENKLIDHIFRGVAYTAPAALYVGLLTAGPSDTGGGTEVSGNNYSRVNLAPSTTNWAATNAAASTANPSAGTSGTTSNNSTITFPTPSASWGTVTHFGLYDASTSGNLLMWGALTISKTINSGDTVTFPAASLSVQIDN</sequence>
<dbReference type="EMBL" id="LR796238">
    <property type="protein sequence ID" value="CAB4130418.1"/>
    <property type="molecule type" value="Genomic_DNA"/>
</dbReference>
<organism evidence="1">
    <name type="scientific">uncultured Caudovirales phage</name>
    <dbReference type="NCBI Taxonomy" id="2100421"/>
    <lineage>
        <taxon>Viruses</taxon>
        <taxon>Duplodnaviria</taxon>
        <taxon>Heunggongvirae</taxon>
        <taxon>Uroviricota</taxon>
        <taxon>Caudoviricetes</taxon>
        <taxon>Peduoviridae</taxon>
        <taxon>Maltschvirus</taxon>
        <taxon>Maltschvirus maltsch</taxon>
    </lineage>
</organism>
<gene>
    <name evidence="1" type="ORF">UFOVP119_42</name>
</gene>
<dbReference type="Pfam" id="PF23140">
    <property type="entry name" value="Gp80"/>
    <property type="match status" value="1"/>
</dbReference>
<dbReference type="InterPro" id="IPR056908">
    <property type="entry name" value="Gp80-like"/>
</dbReference>
<reference evidence="1" key="1">
    <citation type="submission" date="2020-04" db="EMBL/GenBank/DDBJ databases">
        <authorList>
            <person name="Chiriac C."/>
            <person name="Salcher M."/>
            <person name="Ghai R."/>
            <person name="Kavagutti S V."/>
        </authorList>
    </citation>
    <scope>NUCLEOTIDE SEQUENCE</scope>
</reference>